<dbReference type="Pfam" id="PF02909">
    <property type="entry name" value="TetR_C_1"/>
    <property type="match status" value="1"/>
</dbReference>
<sequence length="179" mass="19498">MALNPQLVLDAAIRHLDEVGLDAFSVRRVADGLGVRIGALYWHYKNRQALVDAIAARILEPLTLMEPSTDAWDVRLCRFARAYRQALLSHTDGARVITAISGPGPMGHAFMAIPVKVLCEAGLPATDAAAAADVLTSYVNGFTIEEQNRKLGQPEQDRDRGFEFGLTLLLDGLRSRTTA</sequence>
<evidence type="ECO:0000313" key="8">
    <source>
        <dbReference type="Proteomes" id="UP001500503"/>
    </source>
</evidence>
<keyword evidence="8" id="KW-1185">Reference proteome</keyword>
<accession>A0ABP8QPQ6</accession>
<feature type="domain" description="HTH tetR-type" evidence="6">
    <location>
        <begin position="2"/>
        <end position="62"/>
    </location>
</feature>
<organism evidence="7 8">
    <name type="scientific">Actinoallomurus oryzae</name>
    <dbReference type="NCBI Taxonomy" id="502180"/>
    <lineage>
        <taxon>Bacteria</taxon>
        <taxon>Bacillati</taxon>
        <taxon>Actinomycetota</taxon>
        <taxon>Actinomycetes</taxon>
        <taxon>Streptosporangiales</taxon>
        <taxon>Thermomonosporaceae</taxon>
        <taxon>Actinoallomurus</taxon>
    </lineage>
</organism>
<evidence type="ECO:0000313" key="7">
    <source>
        <dbReference type="EMBL" id="GAA4508196.1"/>
    </source>
</evidence>
<keyword evidence="2" id="KW-0805">Transcription regulation</keyword>
<dbReference type="EMBL" id="BAABHF010000042">
    <property type="protein sequence ID" value="GAA4508196.1"/>
    <property type="molecule type" value="Genomic_DNA"/>
</dbReference>
<dbReference type="InterPro" id="IPR009057">
    <property type="entry name" value="Homeodomain-like_sf"/>
</dbReference>
<dbReference type="Gene3D" id="1.10.10.60">
    <property type="entry name" value="Homeodomain-like"/>
    <property type="match status" value="1"/>
</dbReference>
<keyword evidence="3 5" id="KW-0238">DNA-binding</keyword>
<feature type="DNA-binding region" description="H-T-H motif" evidence="5">
    <location>
        <begin position="25"/>
        <end position="44"/>
    </location>
</feature>
<dbReference type="PRINTS" id="PR00400">
    <property type="entry name" value="TETREPRESSOR"/>
</dbReference>
<keyword evidence="4" id="KW-0804">Transcription</keyword>
<evidence type="ECO:0000256" key="5">
    <source>
        <dbReference type="PROSITE-ProRule" id="PRU00335"/>
    </source>
</evidence>
<dbReference type="PRINTS" id="PR00455">
    <property type="entry name" value="HTHTETR"/>
</dbReference>
<evidence type="ECO:0000256" key="2">
    <source>
        <dbReference type="ARBA" id="ARBA00023015"/>
    </source>
</evidence>
<dbReference type="InterPro" id="IPR003012">
    <property type="entry name" value="Tet_transcr_reg_TetR"/>
</dbReference>
<dbReference type="SUPFAM" id="SSF46689">
    <property type="entry name" value="Homeodomain-like"/>
    <property type="match status" value="1"/>
</dbReference>
<evidence type="ECO:0000256" key="4">
    <source>
        <dbReference type="ARBA" id="ARBA00023163"/>
    </source>
</evidence>
<dbReference type="Proteomes" id="UP001500503">
    <property type="component" value="Unassembled WGS sequence"/>
</dbReference>
<gene>
    <name evidence="7" type="primary">bioQ</name>
    <name evidence="7" type="ORF">GCM10023191_067640</name>
</gene>
<keyword evidence="1" id="KW-0678">Repressor</keyword>
<dbReference type="RefSeq" id="WP_345470805.1">
    <property type="nucleotide sequence ID" value="NZ_BAABHF010000042.1"/>
</dbReference>
<proteinExistence type="predicted"/>
<evidence type="ECO:0000256" key="1">
    <source>
        <dbReference type="ARBA" id="ARBA00022491"/>
    </source>
</evidence>
<name>A0ABP8QPQ6_9ACTN</name>
<dbReference type="Gene3D" id="1.10.357.10">
    <property type="entry name" value="Tetracycline Repressor, domain 2"/>
    <property type="match status" value="1"/>
</dbReference>
<dbReference type="InterPro" id="IPR050109">
    <property type="entry name" value="HTH-type_TetR-like_transc_reg"/>
</dbReference>
<dbReference type="PROSITE" id="PS50977">
    <property type="entry name" value="HTH_TETR_2"/>
    <property type="match status" value="1"/>
</dbReference>
<dbReference type="PANTHER" id="PTHR30055:SF151">
    <property type="entry name" value="TRANSCRIPTIONAL REGULATORY PROTEIN"/>
    <property type="match status" value="1"/>
</dbReference>
<dbReference type="InterPro" id="IPR001647">
    <property type="entry name" value="HTH_TetR"/>
</dbReference>
<dbReference type="InterPro" id="IPR004111">
    <property type="entry name" value="Repressor_TetR_C"/>
</dbReference>
<dbReference type="InterPro" id="IPR036271">
    <property type="entry name" value="Tet_transcr_reg_TetR-rel_C_sf"/>
</dbReference>
<protein>
    <submittedName>
        <fullName evidence="7">TetR family transcriptional regulator BioQ</fullName>
    </submittedName>
</protein>
<dbReference type="Pfam" id="PF00440">
    <property type="entry name" value="TetR_N"/>
    <property type="match status" value="1"/>
</dbReference>
<dbReference type="PANTHER" id="PTHR30055">
    <property type="entry name" value="HTH-TYPE TRANSCRIPTIONAL REGULATOR RUTR"/>
    <property type="match status" value="1"/>
</dbReference>
<reference evidence="8" key="1">
    <citation type="journal article" date="2019" name="Int. J. Syst. Evol. Microbiol.">
        <title>The Global Catalogue of Microorganisms (GCM) 10K type strain sequencing project: providing services to taxonomists for standard genome sequencing and annotation.</title>
        <authorList>
            <consortium name="The Broad Institute Genomics Platform"/>
            <consortium name="The Broad Institute Genome Sequencing Center for Infectious Disease"/>
            <person name="Wu L."/>
            <person name="Ma J."/>
        </authorList>
    </citation>
    <scope>NUCLEOTIDE SEQUENCE [LARGE SCALE GENOMIC DNA]</scope>
    <source>
        <strain evidence="8">JCM 17933</strain>
    </source>
</reference>
<evidence type="ECO:0000256" key="3">
    <source>
        <dbReference type="ARBA" id="ARBA00023125"/>
    </source>
</evidence>
<evidence type="ECO:0000259" key="6">
    <source>
        <dbReference type="PROSITE" id="PS50977"/>
    </source>
</evidence>
<comment type="caution">
    <text evidence="7">The sequence shown here is derived from an EMBL/GenBank/DDBJ whole genome shotgun (WGS) entry which is preliminary data.</text>
</comment>
<dbReference type="SUPFAM" id="SSF48498">
    <property type="entry name" value="Tetracyclin repressor-like, C-terminal domain"/>
    <property type="match status" value="1"/>
</dbReference>